<feature type="domain" description="Alpha/beta hydrolase fold-3" evidence="2">
    <location>
        <begin position="79"/>
        <end position="278"/>
    </location>
</feature>
<name>A0A5P8EA36_9ZZZZ</name>
<dbReference type="InterPro" id="IPR013094">
    <property type="entry name" value="AB_hydrolase_3"/>
</dbReference>
<evidence type="ECO:0000313" key="3">
    <source>
        <dbReference type="EMBL" id="QFQ13832.1"/>
    </source>
</evidence>
<proteinExistence type="predicted"/>
<dbReference type="AlphaFoldDB" id="A0A5P8EA36"/>
<dbReference type="PANTHER" id="PTHR48081">
    <property type="entry name" value="AB HYDROLASE SUPERFAMILY PROTEIN C4A8.06C"/>
    <property type="match status" value="1"/>
</dbReference>
<protein>
    <submittedName>
        <fullName evidence="3">Hydrolase</fullName>
    </submittedName>
</protein>
<reference evidence="3" key="1">
    <citation type="submission" date="2019-05" db="EMBL/GenBank/DDBJ databases">
        <title>Identification and characterization of a novel hydrolase from a soil metagenomic library.</title>
        <authorList>
            <person name="Qiu J.R."/>
        </authorList>
    </citation>
    <scope>NUCLEOTIDE SEQUENCE</scope>
</reference>
<dbReference type="ESTHER" id="9zzzz-XtjR8">
    <property type="family name" value="Hormone-sensitive_lipase_like"/>
</dbReference>
<dbReference type="SUPFAM" id="SSF53474">
    <property type="entry name" value="alpha/beta-Hydrolases"/>
    <property type="match status" value="1"/>
</dbReference>
<dbReference type="InterPro" id="IPR029058">
    <property type="entry name" value="AB_hydrolase_fold"/>
</dbReference>
<keyword evidence="1 3" id="KW-0378">Hydrolase</keyword>
<dbReference type="PANTHER" id="PTHR48081:SF8">
    <property type="entry name" value="ALPHA_BETA HYDROLASE FOLD-3 DOMAIN-CONTAINING PROTEIN-RELATED"/>
    <property type="match status" value="1"/>
</dbReference>
<evidence type="ECO:0000259" key="2">
    <source>
        <dbReference type="Pfam" id="PF07859"/>
    </source>
</evidence>
<sequence length="314" mass="34179">MMPSWQARLFSIISRLTIKRRSDRQVADEIEGAKLVRKLFEPPDFLRPKLPAGVSVQPVTDRGVHGEWVECDNPLRTIYYLHGGGYVACSPKTHRGFTSQLSLAAQARILSLDYRLAPENKFPAAVEDAVGGYRLLLDKGARPERIIIGGDSAGGGLAVATLIAIGERGLPLPAAAFLLSPWTDLAATGDSIVTNDPTDPMLSGKMTHKLAALYYGEASPTDPLVSPLYGDLRGLPPLLIYVSDTEILLDDSRRLAERARQQGVAVDLQIWSGLPHVWPIFVAYGIPESKIVLGEIAEFVKQQTSMLQKTETAA</sequence>
<evidence type="ECO:0000256" key="1">
    <source>
        <dbReference type="ARBA" id="ARBA00022801"/>
    </source>
</evidence>
<dbReference type="EMBL" id="MK912039">
    <property type="protein sequence ID" value="QFQ13832.1"/>
    <property type="molecule type" value="Genomic_DNA"/>
</dbReference>
<dbReference type="InterPro" id="IPR050300">
    <property type="entry name" value="GDXG_lipolytic_enzyme"/>
</dbReference>
<dbReference type="Gene3D" id="3.40.50.1820">
    <property type="entry name" value="alpha/beta hydrolase"/>
    <property type="match status" value="1"/>
</dbReference>
<organism evidence="3">
    <name type="scientific">uncultured organism</name>
    <dbReference type="NCBI Taxonomy" id="155900"/>
    <lineage>
        <taxon>unclassified sequences</taxon>
        <taxon>environmental samples</taxon>
    </lineage>
</organism>
<dbReference type="SMR" id="A0A5P8EA36"/>
<dbReference type="GO" id="GO:0016787">
    <property type="term" value="F:hydrolase activity"/>
    <property type="evidence" value="ECO:0007669"/>
    <property type="project" value="UniProtKB-KW"/>
</dbReference>
<dbReference type="Pfam" id="PF07859">
    <property type="entry name" value="Abhydrolase_3"/>
    <property type="match status" value="1"/>
</dbReference>
<accession>A0A5P8EA36</accession>